<dbReference type="Proteomes" id="UP000887574">
    <property type="component" value="Unplaced"/>
</dbReference>
<organism evidence="2 3">
    <name type="scientific">Ditylenchus dipsaci</name>
    <dbReference type="NCBI Taxonomy" id="166011"/>
    <lineage>
        <taxon>Eukaryota</taxon>
        <taxon>Metazoa</taxon>
        <taxon>Ecdysozoa</taxon>
        <taxon>Nematoda</taxon>
        <taxon>Chromadorea</taxon>
        <taxon>Rhabditida</taxon>
        <taxon>Tylenchina</taxon>
        <taxon>Tylenchomorpha</taxon>
        <taxon>Sphaerularioidea</taxon>
        <taxon>Anguinidae</taxon>
        <taxon>Anguininae</taxon>
        <taxon>Ditylenchus</taxon>
    </lineage>
</organism>
<proteinExistence type="predicted"/>
<reference evidence="3 4" key="1">
    <citation type="submission" date="2022-11" db="UniProtKB">
        <authorList>
            <consortium name="WormBaseParasite"/>
        </authorList>
    </citation>
    <scope>IDENTIFICATION</scope>
</reference>
<evidence type="ECO:0000313" key="2">
    <source>
        <dbReference type="Proteomes" id="UP000887574"/>
    </source>
</evidence>
<protein>
    <submittedName>
        <fullName evidence="3 4">Tropomyosin</fullName>
    </submittedName>
</protein>
<evidence type="ECO:0000256" key="1">
    <source>
        <dbReference type="SAM" id="MobiDB-lite"/>
    </source>
</evidence>
<dbReference type="AlphaFoldDB" id="A0A915EL48"/>
<evidence type="ECO:0000313" key="3">
    <source>
        <dbReference type="WBParaSite" id="jg7460"/>
    </source>
</evidence>
<dbReference type="WBParaSite" id="jg7460">
    <property type="protein sequence ID" value="jg7460"/>
    <property type="gene ID" value="jg7460"/>
</dbReference>
<sequence length="111" mass="13187">MGANIIARFFLLCEDLCGCRVEAAHSKSIRCRILPDIKQEESMSKAQKIRALEAKVNVLETDARDMRRDAENMRRDAENMRRDRENMRRDAENMRRDARDMRRRIAFLETQ</sequence>
<accession>A0A915EL48</accession>
<evidence type="ECO:0000313" key="4">
    <source>
        <dbReference type="WBParaSite" id="jg9565"/>
    </source>
</evidence>
<name>A0A915EL48_9BILA</name>
<dbReference type="WBParaSite" id="jg9565">
    <property type="protein sequence ID" value="jg9565"/>
    <property type="gene ID" value="jg9565"/>
</dbReference>
<feature type="region of interest" description="Disordered" evidence="1">
    <location>
        <begin position="67"/>
        <end position="96"/>
    </location>
</feature>
<keyword evidence="2" id="KW-1185">Reference proteome</keyword>